<organism evidence="3 4">
    <name type="scientific">Marasmius tenuissimus</name>
    <dbReference type="NCBI Taxonomy" id="585030"/>
    <lineage>
        <taxon>Eukaryota</taxon>
        <taxon>Fungi</taxon>
        <taxon>Dikarya</taxon>
        <taxon>Basidiomycota</taxon>
        <taxon>Agaricomycotina</taxon>
        <taxon>Agaricomycetes</taxon>
        <taxon>Agaricomycetidae</taxon>
        <taxon>Agaricales</taxon>
        <taxon>Marasmiineae</taxon>
        <taxon>Marasmiaceae</taxon>
        <taxon>Marasmius</taxon>
    </lineage>
</organism>
<reference evidence="3 4" key="1">
    <citation type="submission" date="2024-05" db="EMBL/GenBank/DDBJ databases">
        <title>A draft genome resource for the thread blight pathogen Marasmius tenuissimus strain MS-2.</title>
        <authorList>
            <person name="Yulfo-Soto G.E."/>
            <person name="Baruah I.K."/>
            <person name="Amoako-Attah I."/>
            <person name="Bukari Y."/>
            <person name="Meinhardt L.W."/>
            <person name="Bailey B.A."/>
            <person name="Cohen S.P."/>
        </authorList>
    </citation>
    <scope>NUCLEOTIDE SEQUENCE [LARGE SCALE GENOMIC DNA]</scope>
    <source>
        <strain evidence="3 4">MS-2</strain>
    </source>
</reference>
<protein>
    <recommendedName>
        <fullName evidence="2">Nephrocystin 3-like N-terminal domain-containing protein</fullName>
    </recommendedName>
</protein>
<keyword evidence="1" id="KW-0677">Repeat</keyword>
<evidence type="ECO:0000313" key="3">
    <source>
        <dbReference type="EMBL" id="KAL0062421.1"/>
    </source>
</evidence>
<dbReference type="EMBL" id="JBBXMP010000105">
    <property type="protein sequence ID" value="KAL0062421.1"/>
    <property type="molecule type" value="Genomic_DNA"/>
</dbReference>
<proteinExistence type="predicted"/>
<dbReference type="PANTHER" id="PTHR10039:SF14">
    <property type="entry name" value="NACHT DOMAIN-CONTAINING PROTEIN"/>
    <property type="match status" value="1"/>
</dbReference>
<dbReference type="SUPFAM" id="SSF52540">
    <property type="entry name" value="P-loop containing nucleoside triphosphate hydrolases"/>
    <property type="match status" value="1"/>
</dbReference>
<feature type="domain" description="Nephrocystin 3-like N-terminal" evidence="2">
    <location>
        <begin position="60"/>
        <end position="174"/>
    </location>
</feature>
<dbReference type="InterPro" id="IPR027417">
    <property type="entry name" value="P-loop_NTPase"/>
</dbReference>
<comment type="caution">
    <text evidence="3">The sequence shown here is derived from an EMBL/GenBank/DDBJ whole genome shotgun (WGS) entry which is preliminary data.</text>
</comment>
<gene>
    <name evidence="3" type="ORF">AAF712_010700</name>
</gene>
<keyword evidence="4" id="KW-1185">Reference proteome</keyword>
<sequence length="786" mass="89386">MNDGPGAQNNNNGPGTQNVFVNSFNTAASHPHRNLWDAIAGVGASHNAEQQYERGECLPGTREKVLQRVREEWIRAGGQGCPISWLTGTAGVGKTAIAITLAKDCEQEGLLASSFFFFRSDPKRNNANALVLAIAHGLVSTIPFIRRFIEHRISIDPKILEARLEDQFRELVVNPTVAHGRSREPERQRRWQWSFLLRALCMWSFVARPPLLAPPQVPKTPNIVIIDGLDECSNESTQLRIIDTIRSATHRNPHFPLRFLICSRPESWIRQAFDALPPDQLFKIELDESFRPSKDIEQYYRHHFSKISTDPHYSHISFPSPWPSEEDLEALVEHSSSQFVYAATVVKYIGDKFEHPIEQLRVIIQNLPPRRLGTSPYQQLDALYDFILSANPDQEGVSRILTVLLVFTDLPAWRFMLEPSPAIIELVLGLPAGQVPLTLRAMHSILEIRGPEKKLRICHTSFMDYLVDKARSGRFHIDTPTQKYTVARQWLQNLCTSKVRTYSPNQLYGEKTKPFFKEWERFFKSFTEQTRDLLEGLWSVDLASAHLAGAGYRDTWFRDLVPWVEPYHVLGVNESPDRKVGDHPKAGADDQCKVKAHSRAMDKERPGVDLVEDLVHRLQNRPKHFHLEWPSGVSPQNDVVRWVVDRATGCPWGTRLDGTHPSDTDDVRLTDCHCDLSGGNESCDSGHLAYQEACLQLAKARISLFKELVNAEHRDSAGVFLNMVRSSLLAHCQLDTDLLSLCRMFFGIAKGRLRMEIGEVWEEGRKNMLAWIEVSTYCFYGVAVLH</sequence>
<evidence type="ECO:0000256" key="1">
    <source>
        <dbReference type="ARBA" id="ARBA00022737"/>
    </source>
</evidence>
<dbReference type="PANTHER" id="PTHR10039">
    <property type="entry name" value="AMELOGENIN"/>
    <property type="match status" value="1"/>
</dbReference>
<evidence type="ECO:0000313" key="4">
    <source>
        <dbReference type="Proteomes" id="UP001437256"/>
    </source>
</evidence>
<accession>A0ABR2ZL48</accession>
<evidence type="ECO:0000259" key="2">
    <source>
        <dbReference type="Pfam" id="PF24883"/>
    </source>
</evidence>
<dbReference type="Proteomes" id="UP001437256">
    <property type="component" value="Unassembled WGS sequence"/>
</dbReference>
<dbReference type="InterPro" id="IPR056884">
    <property type="entry name" value="NPHP3-like_N"/>
</dbReference>
<dbReference type="Pfam" id="PF24883">
    <property type="entry name" value="NPHP3_N"/>
    <property type="match status" value="1"/>
</dbReference>
<name>A0ABR2ZL48_9AGAR</name>